<keyword evidence="4" id="KW-0808">Transferase</keyword>
<proteinExistence type="predicted"/>
<keyword evidence="9 12" id="KW-1133">Transmembrane helix</keyword>
<evidence type="ECO:0000256" key="3">
    <source>
        <dbReference type="ARBA" id="ARBA00022553"/>
    </source>
</evidence>
<evidence type="ECO:0000259" key="13">
    <source>
        <dbReference type="PROSITE" id="PS50885"/>
    </source>
</evidence>
<keyword evidence="6" id="KW-0547">Nucleotide-binding</keyword>
<accession>A0A927H5M9</accession>
<keyword evidence="11 12" id="KW-0472">Membrane</keyword>
<dbReference type="Pfam" id="PF00672">
    <property type="entry name" value="HAMP"/>
    <property type="match status" value="1"/>
</dbReference>
<dbReference type="Gene3D" id="3.30.565.10">
    <property type="entry name" value="Histidine kinase-like ATPase, C-terminal domain"/>
    <property type="match status" value="1"/>
</dbReference>
<evidence type="ECO:0000256" key="5">
    <source>
        <dbReference type="ARBA" id="ARBA00022692"/>
    </source>
</evidence>
<dbReference type="SUPFAM" id="SSF158472">
    <property type="entry name" value="HAMP domain-like"/>
    <property type="match status" value="1"/>
</dbReference>
<dbReference type="RefSeq" id="WP_190859981.1">
    <property type="nucleotide sequence ID" value="NZ_JACXIY010000010.1"/>
</dbReference>
<dbReference type="InterPro" id="IPR010559">
    <property type="entry name" value="Sig_transdc_His_kin_internal"/>
</dbReference>
<dbReference type="AlphaFoldDB" id="A0A927H5M9"/>
<gene>
    <name evidence="14" type="ORF">IDH41_08380</name>
</gene>
<dbReference type="SMART" id="SM00304">
    <property type="entry name" value="HAMP"/>
    <property type="match status" value="1"/>
</dbReference>
<keyword evidence="2" id="KW-1003">Cell membrane</keyword>
<dbReference type="SUPFAM" id="SSF55874">
    <property type="entry name" value="ATPase domain of HSP90 chaperone/DNA topoisomerase II/histidine kinase"/>
    <property type="match status" value="1"/>
</dbReference>
<dbReference type="Gene3D" id="6.10.340.10">
    <property type="match status" value="1"/>
</dbReference>
<keyword evidence="5 12" id="KW-0812">Transmembrane</keyword>
<feature type="domain" description="HAMP" evidence="13">
    <location>
        <begin position="318"/>
        <end position="370"/>
    </location>
</feature>
<evidence type="ECO:0000256" key="8">
    <source>
        <dbReference type="ARBA" id="ARBA00022840"/>
    </source>
</evidence>
<evidence type="ECO:0000313" key="15">
    <source>
        <dbReference type="Proteomes" id="UP000632125"/>
    </source>
</evidence>
<feature type="transmembrane region" description="Helical" evidence="12">
    <location>
        <begin position="293"/>
        <end position="312"/>
    </location>
</feature>
<comment type="subcellular location">
    <subcellularLocation>
        <location evidence="1">Cell membrane</location>
        <topology evidence="1">Multi-pass membrane protein</topology>
    </subcellularLocation>
</comment>
<dbReference type="InterPro" id="IPR036890">
    <property type="entry name" value="HATPase_C_sf"/>
</dbReference>
<dbReference type="GO" id="GO:0005886">
    <property type="term" value="C:plasma membrane"/>
    <property type="evidence" value="ECO:0007669"/>
    <property type="project" value="UniProtKB-SubCell"/>
</dbReference>
<evidence type="ECO:0000313" key="14">
    <source>
        <dbReference type="EMBL" id="MBD2868592.1"/>
    </source>
</evidence>
<evidence type="ECO:0000256" key="4">
    <source>
        <dbReference type="ARBA" id="ARBA00022679"/>
    </source>
</evidence>
<dbReference type="GO" id="GO:0005524">
    <property type="term" value="F:ATP binding"/>
    <property type="evidence" value="ECO:0007669"/>
    <property type="project" value="UniProtKB-KW"/>
</dbReference>
<keyword evidence="15" id="KW-1185">Reference proteome</keyword>
<evidence type="ECO:0000256" key="10">
    <source>
        <dbReference type="ARBA" id="ARBA00023012"/>
    </source>
</evidence>
<evidence type="ECO:0000256" key="11">
    <source>
        <dbReference type="ARBA" id="ARBA00023136"/>
    </source>
</evidence>
<dbReference type="PROSITE" id="PS50885">
    <property type="entry name" value="HAMP"/>
    <property type="match status" value="1"/>
</dbReference>
<dbReference type="EMBL" id="JACXIY010000010">
    <property type="protein sequence ID" value="MBD2868592.1"/>
    <property type="molecule type" value="Genomic_DNA"/>
</dbReference>
<evidence type="ECO:0000256" key="12">
    <source>
        <dbReference type="SAM" id="Phobius"/>
    </source>
</evidence>
<dbReference type="GO" id="GO:0000155">
    <property type="term" value="F:phosphorelay sensor kinase activity"/>
    <property type="evidence" value="ECO:0007669"/>
    <property type="project" value="InterPro"/>
</dbReference>
<dbReference type="PANTHER" id="PTHR34220">
    <property type="entry name" value="SENSOR HISTIDINE KINASE YPDA"/>
    <property type="match status" value="1"/>
</dbReference>
<sequence>MKSWLYASSFKNRIWLSFVLFVSASVTIAGVTSYYAASRILENKAMALSQSMINKSAQALEEKLRKVRTSVSTFTMSEPFNRLTDIVRNGASLSSYERFELNTSLQNAIYQMKLIEPAIAAVLVHSPIGEFYVEADKRIAGAALDEGMTELVSRTRTPVWIESHEDPYFAGKAKVLTLLSRPVSSSVYDGIYVMANVKEEYLRSYLLDNIGDDSGEIILLDAQGDPVIDHDTPLEALAMQAEFQSKLAADRDHFEIRYQGGSYLVNYARISFPDNWMVVNVQSIGELRKEIHLIQWITAGTVVLFVLLAAFLSKKMTLLLLRPLIKLQNLMKRAEQNDLTVRYESAYKDEFAQVGQRFNRMLEEIGTLIHDVKLAETNKRKAEIKALQSQIDPHFLYNTLNTILWKSEVGEHEDVREMIVSLSLLFRLGLNNGKELTTVRQEIDHVTQYLRLQQQCYEDVFDFTVIVPNDDMLSRPILKLLLQPLVENSILHGFKDAVGNGSLRIEVGASATHLELIVEDNGKGFDAAAVMRELTVGPSRSGGYALRNVYNRLLLYYGNDARMTMESEPFERTAIKLFLPLETGIDRHE</sequence>
<dbReference type="Pfam" id="PF02518">
    <property type="entry name" value="HATPase_c"/>
    <property type="match status" value="1"/>
</dbReference>
<dbReference type="Proteomes" id="UP000632125">
    <property type="component" value="Unassembled WGS sequence"/>
</dbReference>
<protein>
    <submittedName>
        <fullName evidence="14">Histidine kinase</fullName>
    </submittedName>
</protein>
<keyword evidence="8" id="KW-0067">ATP-binding</keyword>
<dbReference type="InterPro" id="IPR003660">
    <property type="entry name" value="HAMP_dom"/>
</dbReference>
<reference evidence="14" key="1">
    <citation type="submission" date="2020-09" db="EMBL/GenBank/DDBJ databases">
        <title>A novel bacterium of genus Paenibacillus, isolated from South China Sea.</title>
        <authorList>
            <person name="Huang H."/>
            <person name="Mo K."/>
            <person name="Hu Y."/>
        </authorList>
    </citation>
    <scope>NUCLEOTIDE SEQUENCE</scope>
    <source>
        <strain evidence="14">IB182493</strain>
    </source>
</reference>
<name>A0A927H5M9_9BACL</name>
<evidence type="ECO:0000256" key="9">
    <source>
        <dbReference type="ARBA" id="ARBA00022989"/>
    </source>
</evidence>
<evidence type="ECO:0000256" key="1">
    <source>
        <dbReference type="ARBA" id="ARBA00004651"/>
    </source>
</evidence>
<dbReference type="InterPro" id="IPR050640">
    <property type="entry name" value="Bact_2-comp_sensor_kinase"/>
</dbReference>
<dbReference type="Pfam" id="PF06580">
    <property type="entry name" value="His_kinase"/>
    <property type="match status" value="1"/>
</dbReference>
<keyword evidence="3" id="KW-0597">Phosphoprotein</keyword>
<evidence type="ECO:0000256" key="7">
    <source>
        <dbReference type="ARBA" id="ARBA00022777"/>
    </source>
</evidence>
<dbReference type="InterPro" id="IPR003594">
    <property type="entry name" value="HATPase_dom"/>
</dbReference>
<keyword evidence="10" id="KW-0902">Two-component regulatory system</keyword>
<keyword evidence="7 14" id="KW-0418">Kinase</keyword>
<comment type="caution">
    <text evidence="14">The sequence shown here is derived from an EMBL/GenBank/DDBJ whole genome shotgun (WGS) entry which is preliminary data.</text>
</comment>
<evidence type="ECO:0000256" key="6">
    <source>
        <dbReference type="ARBA" id="ARBA00022741"/>
    </source>
</evidence>
<dbReference type="CDD" id="cd06225">
    <property type="entry name" value="HAMP"/>
    <property type="match status" value="1"/>
</dbReference>
<dbReference type="PANTHER" id="PTHR34220:SF11">
    <property type="entry name" value="SENSOR PROTEIN KINASE HPTS"/>
    <property type="match status" value="1"/>
</dbReference>
<organism evidence="14 15">
    <name type="scientific">Paenibacillus arenilitoris</name>
    <dbReference type="NCBI Taxonomy" id="2772299"/>
    <lineage>
        <taxon>Bacteria</taxon>
        <taxon>Bacillati</taxon>
        <taxon>Bacillota</taxon>
        <taxon>Bacilli</taxon>
        <taxon>Bacillales</taxon>
        <taxon>Paenibacillaceae</taxon>
        <taxon>Paenibacillus</taxon>
    </lineage>
</organism>
<evidence type="ECO:0000256" key="2">
    <source>
        <dbReference type="ARBA" id="ARBA00022475"/>
    </source>
</evidence>